<reference evidence="2" key="1">
    <citation type="journal article" date="2021" name="Proc. Natl. Acad. Sci. U.S.A.">
        <title>Three genomes in the algal genus Volvox reveal the fate of a haploid sex-determining region after a transition to homothallism.</title>
        <authorList>
            <person name="Yamamoto K."/>
            <person name="Hamaji T."/>
            <person name="Kawai-Toyooka H."/>
            <person name="Matsuzaki R."/>
            <person name="Takahashi F."/>
            <person name="Nishimura Y."/>
            <person name="Kawachi M."/>
            <person name="Noguchi H."/>
            <person name="Minakuchi Y."/>
            <person name="Umen J.G."/>
            <person name="Toyoda A."/>
            <person name="Nozaki H."/>
        </authorList>
    </citation>
    <scope>NUCLEOTIDE SEQUENCE</scope>
    <source>
        <strain evidence="2">NIES-3785</strain>
    </source>
</reference>
<organism evidence="2 3">
    <name type="scientific">Volvox reticuliferus</name>
    <dbReference type="NCBI Taxonomy" id="1737510"/>
    <lineage>
        <taxon>Eukaryota</taxon>
        <taxon>Viridiplantae</taxon>
        <taxon>Chlorophyta</taxon>
        <taxon>core chlorophytes</taxon>
        <taxon>Chlorophyceae</taxon>
        <taxon>CS clade</taxon>
        <taxon>Chlamydomonadales</taxon>
        <taxon>Volvocaceae</taxon>
        <taxon>Volvox</taxon>
    </lineage>
</organism>
<evidence type="ECO:0000256" key="1">
    <source>
        <dbReference type="SAM" id="MobiDB-lite"/>
    </source>
</evidence>
<feature type="region of interest" description="Disordered" evidence="1">
    <location>
        <begin position="346"/>
        <end position="406"/>
    </location>
</feature>
<name>A0A8J4DAG6_9CHLO</name>
<proteinExistence type="predicted"/>
<accession>A0A8J4DAG6</accession>
<gene>
    <name evidence="2" type="ORF">Vretimale_1716</name>
</gene>
<feature type="region of interest" description="Disordered" evidence="1">
    <location>
        <begin position="51"/>
        <end position="83"/>
    </location>
</feature>
<dbReference type="AlphaFoldDB" id="A0A8J4DAG6"/>
<evidence type="ECO:0000313" key="2">
    <source>
        <dbReference type="EMBL" id="GIL95766.1"/>
    </source>
</evidence>
<feature type="compositionally biased region" description="Polar residues" evidence="1">
    <location>
        <begin position="58"/>
        <end position="79"/>
    </location>
</feature>
<dbReference type="Proteomes" id="UP000722791">
    <property type="component" value="Unassembled WGS sequence"/>
</dbReference>
<dbReference type="EMBL" id="BNCQ01000002">
    <property type="protein sequence ID" value="GIL95766.1"/>
    <property type="molecule type" value="Genomic_DNA"/>
</dbReference>
<comment type="caution">
    <text evidence="2">The sequence shown here is derived from an EMBL/GenBank/DDBJ whole genome shotgun (WGS) entry which is preliminary data.</text>
</comment>
<feature type="compositionally biased region" description="Polar residues" evidence="1">
    <location>
        <begin position="367"/>
        <end position="380"/>
    </location>
</feature>
<sequence length="481" mass="55073">MDAAEETAPEQPPRYNLRLASPREDAFLVQRAIADGQVAVERGAGSQVADGRDFSVSVGGSTSKGNQAATNHSSTTQPSPVHAQITPEADDDIESLQSLMRWPTFTSRALGSFAQFEYEFRKHLSIMKFYGVVQGKKALLVHGFPCMVANICKERYDPFTEWAEKEHLKILHEHKQLWVQAGHREADYEGLEFVDDQGNSTPDLYIFYLAKVKAKFDIPDPDAKWKVQNFWQQENETLTQAAQRFTDLVRCMTKGAISDHDLATHYFDGLRDEQMRIFIELAHMREPVGQMDTWSLKFVMEQAQQYYVSRRISRRANDMPVELKKAKAMTLNTREWQEFQEFKEWQASRKTQRESNTTTRDTKPTAVGTSSQPLTTRTFQSTDRRSRGTQGRRREHSQRHPVDGRPCMYAKCLGRRAAHSEAECWTKQLDEGHVNNQAPPPAYFVEKHKQARSMGGTAMFTVMEEEEEEATTLTITKAHHT</sequence>
<evidence type="ECO:0000313" key="3">
    <source>
        <dbReference type="Proteomes" id="UP000722791"/>
    </source>
</evidence>
<protein>
    <submittedName>
        <fullName evidence="2">Uncharacterized protein</fullName>
    </submittedName>
</protein>